<dbReference type="PANTHER" id="PTHR46042:SF1">
    <property type="entry name" value="DIPHTHINE METHYLTRANSFERASE"/>
    <property type="match status" value="1"/>
</dbReference>
<proteinExistence type="predicted"/>
<keyword evidence="1" id="KW-0853">WD repeat</keyword>
<dbReference type="GO" id="GO:0017183">
    <property type="term" value="P:protein histidyl modification to diphthamide"/>
    <property type="evidence" value="ECO:0007669"/>
    <property type="project" value="TreeGrafter"/>
</dbReference>
<dbReference type="Gene3D" id="2.130.10.10">
    <property type="entry name" value="YVTN repeat-like/Quinoprotein amine dehydrogenase"/>
    <property type="match status" value="2"/>
</dbReference>
<protein>
    <submittedName>
        <fullName evidence="5">WD40 repeat-like-containing domain protein</fullName>
    </submittedName>
</protein>
<organism evidence="5 6">
    <name type="scientific">Niveomyces insectorum RCEF 264</name>
    <dbReference type="NCBI Taxonomy" id="1081102"/>
    <lineage>
        <taxon>Eukaryota</taxon>
        <taxon>Fungi</taxon>
        <taxon>Dikarya</taxon>
        <taxon>Ascomycota</taxon>
        <taxon>Pezizomycotina</taxon>
        <taxon>Sordariomycetes</taxon>
        <taxon>Hypocreomycetidae</taxon>
        <taxon>Hypocreales</taxon>
        <taxon>Cordycipitaceae</taxon>
        <taxon>Niveomyces</taxon>
    </lineage>
</organism>
<dbReference type="Proteomes" id="UP000076874">
    <property type="component" value="Unassembled WGS sequence"/>
</dbReference>
<dbReference type="InterPro" id="IPR036322">
    <property type="entry name" value="WD40_repeat_dom_sf"/>
</dbReference>
<evidence type="ECO:0000256" key="3">
    <source>
        <dbReference type="ARBA" id="ARBA00043952"/>
    </source>
</evidence>
<accession>A0A162IAP3</accession>
<feature type="region of interest" description="Disordered" evidence="4">
    <location>
        <begin position="202"/>
        <end position="228"/>
    </location>
</feature>
<sequence>MASPVEIIQSQTLDLPPSCVEFCPAYPDHLLVGTYNLEEDEERAQGDSTRPQNRNGSVVVFRLADRKLSVNFPTFSHTPSAVLDLHFQQVSGRQNIFAVASSTATLSIFRLEPSGAATDQLVEPAGIVRLPGVGDEVLFLSCAWHPTVPDLVAVSTSTGAIYVVALDPLQQPSGTPKSVLLHELEAWTVTFSPFTQQIIGDADGDAGGDADDKEANVEGATSARQDARLGRGPTAVTIYSGGDDSDLLYTACVVEKSAARENTVALHTPYAVRKLRGHEAGVTAILPLPLTTAMGGQVVVTGSYDDHLRVYSVRDPVDDDAGGARQAKCLAEENLGGGVWRLKLISQTASDDGRRWEAIVLASCMHAGARVVSISADADDHCIVSVVARCEEHKSMNYGSDFQLDTSLLCVSTSFYDKLMCLWEVKNWHSPR</sequence>
<gene>
    <name evidence="5" type="ORF">SPI_08731</name>
</gene>
<dbReference type="InterPro" id="IPR052415">
    <property type="entry name" value="Diphthine_MTase"/>
</dbReference>
<feature type="compositionally biased region" description="Acidic residues" evidence="4">
    <location>
        <begin position="202"/>
        <end position="212"/>
    </location>
</feature>
<comment type="caution">
    <text evidence="5">The sequence shown here is derived from an EMBL/GenBank/DDBJ whole genome shotgun (WGS) entry which is preliminary data.</text>
</comment>
<keyword evidence="2" id="KW-0677">Repeat</keyword>
<dbReference type="AlphaFoldDB" id="A0A162IAP3"/>
<reference evidence="5 6" key="1">
    <citation type="journal article" date="2016" name="Genome Biol. Evol.">
        <title>Divergent and convergent evolution of fungal pathogenicity.</title>
        <authorList>
            <person name="Shang Y."/>
            <person name="Xiao G."/>
            <person name="Zheng P."/>
            <person name="Cen K."/>
            <person name="Zhan S."/>
            <person name="Wang C."/>
        </authorList>
    </citation>
    <scope>NUCLEOTIDE SEQUENCE [LARGE SCALE GENOMIC DNA]</scope>
    <source>
        <strain evidence="5 6">RCEF 264</strain>
    </source>
</reference>
<keyword evidence="6" id="KW-1185">Reference proteome</keyword>
<dbReference type="GO" id="GO:0005737">
    <property type="term" value="C:cytoplasm"/>
    <property type="evidence" value="ECO:0007669"/>
    <property type="project" value="TreeGrafter"/>
</dbReference>
<evidence type="ECO:0000313" key="6">
    <source>
        <dbReference type="Proteomes" id="UP000076874"/>
    </source>
</evidence>
<evidence type="ECO:0000256" key="2">
    <source>
        <dbReference type="ARBA" id="ARBA00022737"/>
    </source>
</evidence>
<dbReference type="InterPro" id="IPR015943">
    <property type="entry name" value="WD40/YVTN_repeat-like_dom_sf"/>
</dbReference>
<evidence type="ECO:0000256" key="4">
    <source>
        <dbReference type="SAM" id="MobiDB-lite"/>
    </source>
</evidence>
<dbReference type="EMBL" id="AZHD01000023">
    <property type="protein sequence ID" value="OAA54485.1"/>
    <property type="molecule type" value="Genomic_DNA"/>
</dbReference>
<dbReference type="SUPFAM" id="SSF50978">
    <property type="entry name" value="WD40 repeat-like"/>
    <property type="match status" value="1"/>
</dbReference>
<dbReference type="STRING" id="1081102.A0A162IAP3"/>
<dbReference type="OrthoDB" id="1930760at2759"/>
<dbReference type="PANTHER" id="PTHR46042">
    <property type="entry name" value="DIPHTHINE METHYLTRANSFERASE"/>
    <property type="match status" value="1"/>
</dbReference>
<evidence type="ECO:0000256" key="1">
    <source>
        <dbReference type="ARBA" id="ARBA00022574"/>
    </source>
</evidence>
<evidence type="ECO:0000313" key="5">
    <source>
        <dbReference type="EMBL" id="OAA54485.1"/>
    </source>
</evidence>
<name>A0A162IAP3_9HYPO</name>
<comment type="pathway">
    <text evidence="3">Protein modification.</text>
</comment>
<dbReference type="GO" id="GO:0061685">
    <property type="term" value="F:diphthine methylesterase activity"/>
    <property type="evidence" value="ECO:0007669"/>
    <property type="project" value="TreeGrafter"/>
</dbReference>